<dbReference type="EMBL" id="AAXF02000036">
    <property type="protein sequence ID" value="EDO13609.1"/>
    <property type="molecule type" value="Genomic_DNA"/>
</dbReference>
<evidence type="ECO:0000313" key="2">
    <source>
        <dbReference type="Proteomes" id="UP000005475"/>
    </source>
</evidence>
<protein>
    <submittedName>
        <fullName evidence="1">Uncharacterized protein</fullName>
    </submittedName>
</protein>
<accession>A0AAN3D9P1</accession>
<proteinExistence type="predicted"/>
<reference evidence="2" key="2">
    <citation type="submission" date="2007-04" db="EMBL/GenBank/DDBJ databases">
        <title>Draft genome sequence of Bacteroides ovatus (ATCC 8483).</title>
        <authorList>
            <person name="Sudarsanam P."/>
            <person name="Ley R."/>
            <person name="Guruge J."/>
            <person name="Turnbaugh P.J."/>
            <person name="Mahowald M."/>
            <person name="Liep D."/>
            <person name="Gordon J."/>
        </authorList>
    </citation>
    <scope>NUCLEOTIDE SEQUENCE [LARGE SCALE GENOMIC DNA]</scope>
    <source>
        <strain evidence="2">ATCC 8483 / DSM 1896 / JCM 5824 / BCRC 10623 / CCUG 4943 / NCTC 11153</strain>
    </source>
</reference>
<name>A0AAN3D9P1_BACO1</name>
<dbReference type="Proteomes" id="UP000005475">
    <property type="component" value="Unassembled WGS sequence"/>
</dbReference>
<evidence type="ECO:0000313" key="1">
    <source>
        <dbReference type="EMBL" id="EDO13609.1"/>
    </source>
</evidence>
<dbReference type="AlphaFoldDB" id="A0AAN3D9P1"/>
<gene>
    <name evidence="1" type="ORF">BACOVA_00652</name>
</gene>
<comment type="caution">
    <text evidence="1">The sequence shown here is derived from an EMBL/GenBank/DDBJ whole genome shotgun (WGS) entry which is preliminary data.</text>
</comment>
<organism evidence="1 2">
    <name type="scientific">Bacteroides ovatus (strain ATCC 8483 / DSM 1896 / JCM 5824 / BCRC 10623 / CCUG 4943 / NCTC 11153)</name>
    <dbReference type="NCBI Taxonomy" id="411476"/>
    <lineage>
        <taxon>Bacteria</taxon>
        <taxon>Pseudomonadati</taxon>
        <taxon>Bacteroidota</taxon>
        <taxon>Bacteroidia</taxon>
        <taxon>Bacteroidales</taxon>
        <taxon>Bacteroidaceae</taxon>
        <taxon>Bacteroides</taxon>
    </lineage>
</organism>
<reference evidence="1 2" key="1">
    <citation type="submission" date="2007-03" db="EMBL/GenBank/DDBJ databases">
        <authorList>
            <person name="Fulton L."/>
            <person name="Clifton S."/>
            <person name="Fulton B."/>
            <person name="Xu J."/>
            <person name="Minx P."/>
            <person name="Pepin K.H."/>
            <person name="Johnson M."/>
            <person name="Thiruvilangam P."/>
            <person name="Bhonagiri V."/>
            <person name="Nash W.E."/>
            <person name="Mardis E.R."/>
            <person name="Wilson R.K."/>
        </authorList>
    </citation>
    <scope>NUCLEOTIDE SEQUENCE [LARGE SCALE GENOMIC DNA]</scope>
    <source>
        <strain evidence="2">ATCC 8483 / DSM 1896 / JCM 5824 / BCRC 10623 / CCUG 4943 / NCTC 11153</strain>
    </source>
</reference>
<sequence>MKVNFIIPNYNYFILFYLKGFYLRTYKVAIFQYNVTFAYKKKGYPNRLDTLSFYILN</sequence>